<evidence type="ECO:0000256" key="6">
    <source>
        <dbReference type="ARBA" id="ARBA00022475"/>
    </source>
</evidence>
<dbReference type="InterPro" id="IPR050382">
    <property type="entry name" value="MFS_Na/Anion_cotransporter"/>
</dbReference>
<comment type="subcellular location">
    <subcellularLocation>
        <location evidence="2">Basolateral cell membrane</location>
        <topology evidence="2">Multi-pass membrane protein</topology>
    </subcellularLocation>
    <subcellularLocation>
        <location evidence="3">Cytoplasmic vesicle</location>
        <location evidence="3">Secretory vesicle membrane</location>
        <topology evidence="3">Multi-pass membrane protein</topology>
    </subcellularLocation>
    <subcellularLocation>
        <location evidence="1">Cytoplasmic vesicle</location>
        <location evidence="1">Secretory vesicle</location>
        <location evidence="1">Synaptic vesicle membrane</location>
    </subcellularLocation>
    <subcellularLocation>
        <location evidence="4">Lysosome membrane</location>
    </subcellularLocation>
</comment>
<dbReference type="GO" id="GO:0016323">
    <property type="term" value="C:basolateral plasma membrane"/>
    <property type="evidence" value="ECO:0007669"/>
    <property type="project" value="UniProtKB-SubCell"/>
</dbReference>
<comment type="catalytic activity">
    <reaction evidence="16">
        <text>L-aspartate(out) = L-aspartate(in)</text>
        <dbReference type="Rhea" id="RHEA:66332"/>
        <dbReference type="ChEBI" id="CHEBI:29991"/>
    </reaction>
    <physiologicalReaction direction="left-to-right" evidence="16">
        <dbReference type="Rhea" id="RHEA:66333"/>
    </physiologicalReaction>
</comment>
<evidence type="ECO:0000256" key="20">
    <source>
        <dbReference type="ARBA" id="ARBA00051612"/>
    </source>
</evidence>
<evidence type="ECO:0000256" key="17">
    <source>
        <dbReference type="ARBA" id="ARBA00050625"/>
    </source>
</evidence>
<evidence type="ECO:0000256" key="2">
    <source>
        <dbReference type="ARBA" id="ARBA00004554"/>
    </source>
</evidence>
<comment type="catalytic activity">
    <reaction evidence="17">
        <text>N-acetylneuraminate(in) + H(+)(in) = N-acetylneuraminate(out) + H(+)(out)</text>
        <dbReference type="Rhea" id="RHEA:28987"/>
        <dbReference type="ChEBI" id="CHEBI:15378"/>
        <dbReference type="ChEBI" id="CHEBI:35418"/>
    </reaction>
    <physiologicalReaction direction="right-to-left" evidence="17">
        <dbReference type="Rhea" id="RHEA:28989"/>
    </physiologicalReaction>
</comment>
<feature type="transmembrane region" description="Helical" evidence="26">
    <location>
        <begin position="259"/>
        <end position="280"/>
    </location>
</feature>
<evidence type="ECO:0000256" key="25">
    <source>
        <dbReference type="ARBA" id="ARBA00081925"/>
    </source>
</evidence>
<dbReference type="Gene3D" id="1.20.1250.20">
    <property type="entry name" value="MFS general substrate transporter like domains"/>
    <property type="match status" value="2"/>
</dbReference>
<dbReference type="InterPro" id="IPR020846">
    <property type="entry name" value="MFS_dom"/>
</dbReference>
<comment type="caution">
    <text evidence="28">The sequence shown here is derived from an EMBL/GenBank/DDBJ whole genome shotgun (WGS) entry which is preliminary data.</text>
</comment>
<keyword evidence="7 26" id="KW-0812">Transmembrane</keyword>
<evidence type="ECO:0000256" key="9">
    <source>
        <dbReference type="ARBA" id="ARBA00022989"/>
    </source>
</evidence>
<evidence type="ECO:0000256" key="5">
    <source>
        <dbReference type="ARBA" id="ARBA00022448"/>
    </source>
</evidence>
<feature type="transmembrane region" description="Helical" evidence="26">
    <location>
        <begin position="364"/>
        <end position="385"/>
    </location>
</feature>
<evidence type="ECO:0000256" key="8">
    <source>
        <dbReference type="ARBA" id="ARBA00022847"/>
    </source>
</evidence>
<evidence type="ECO:0000256" key="12">
    <source>
        <dbReference type="ARBA" id="ARBA00023180"/>
    </source>
</evidence>
<dbReference type="PANTHER" id="PTHR11662:SF455">
    <property type="entry name" value="GH23975P"/>
    <property type="match status" value="1"/>
</dbReference>
<dbReference type="FunFam" id="1.20.1250.20:FF:000003">
    <property type="entry name" value="Solute carrier family 17 member 3"/>
    <property type="match status" value="1"/>
</dbReference>
<accession>A0A5N4AM92</accession>
<feature type="domain" description="Major facilitator superfamily (MFS) profile" evidence="27">
    <location>
        <begin position="64"/>
        <end position="513"/>
    </location>
</feature>
<evidence type="ECO:0000256" key="23">
    <source>
        <dbReference type="ARBA" id="ARBA00080244"/>
    </source>
</evidence>
<comment type="catalytic activity">
    <reaction evidence="15">
        <text>2 nitrate(out) + H(+)(out) = 2 nitrate(in) + H(+)(in)</text>
        <dbReference type="Rhea" id="RHEA:71539"/>
        <dbReference type="ChEBI" id="CHEBI:15378"/>
        <dbReference type="ChEBI" id="CHEBI:17632"/>
    </reaction>
    <physiologicalReaction direction="left-to-right" evidence="15">
        <dbReference type="Rhea" id="RHEA:71540"/>
    </physiologicalReaction>
</comment>
<evidence type="ECO:0000256" key="7">
    <source>
        <dbReference type="ARBA" id="ARBA00022692"/>
    </source>
</evidence>
<evidence type="ECO:0000313" key="29">
    <source>
        <dbReference type="Proteomes" id="UP000327044"/>
    </source>
</evidence>
<feature type="transmembrane region" description="Helical" evidence="26">
    <location>
        <begin position="397"/>
        <end position="416"/>
    </location>
</feature>
<dbReference type="InParanoid" id="A0A5N4AM92"/>
<evidence type="ECO:0000256" key="19">
    <source>
        <dbReference type="ARBA" id="ARBA00051447"/>
    </source>
</evidence>
<keyword evidence="6" id="KW-1003">Cell membrane</keyword>
<gene>
    <name evidence="28" type="ORF">PPYR_09419</name>
</gene>
<dbReference type="PROSITE" id="PS50850">
    <property type="entry name" value="MFS"/>
    <property type="match status" value="1"/>
</dbReference>
<keyword evidence="29" id="KW-1185">Reference proteome</keyword>
<evidence type="ECO:0000259" key="27">
    <source>
        <dbReference type="PROSITE" id="PS50850"/>
    </source>
</evidence>
<keyword evidence="9 26" id="KW-1133">Transmembrane helix</keyword>
<feature type="transmembrane region" description="Helical" evidence="26">
    <location>
        <begin position="229"/>
        <end position="252"/>
    </location>
</feature>
<feature type="transmembrane region" description="Helical" evidence="26">
    <location>
        <begin position="422"/>
        <end position="443"/>
    </location>
</feature>
<organism evidence="28 29">
    <name type="scientific">Photinus pyralis</name>
    <name type="common">Common eastern firefly</name>
    <name type="synonym">Lampyris pyralis</name>
    <dbReference type="NCBI Taxonomy" id="7054"/>
    <lineage>
        <taxon>Eukaryota</taxon>
        <taxon>Metazoa</taxon>
        <taxon>Ecdysozoa</taxon>
        <taxon>Arthropoda</taxon>
        <taxon>Hexapoda</taxon>
        <taxon>Insecta</taxon>
        <taxon>Pterygota</taxon>
        <taxon>Neoptera</taxon>
        <taxon>Endopterygota</taxon>
        <taxon>Coleoptera</taxon>
        <taxon>Polyphaga</taxon>
        <taxon>Elateriformia</taxon>
        <taxon>Elateroidea</taxon>
        <taxon>Lampyridae</taxon>
        <taxon>Lampyrinae</taxon>
        <taxon>Photinus</taxon>
    </lineage>
</organism>
<evidence type="ECO:0000256" key="14">
    <source>
        <dbReference type="ARBA" id="ARBA00023329"/>
    </source>
</evidence>
<sequence length="543" mass="60452">MKISKIWSLTATECTSIQTPARSIDRHNELDTPNITERAHLSLQLVASCCSERTYPAWMIWKRRRYVVAIMAFFGFFNIYALRVNLSVGIVAMTTKTEVKLENETVTHVRKNRHTQILATTEYRTVTNIKKFDWDSRVQGYVHSSFFYSYILTQVPGGWLAARFGGKYVYGIGVAVTGALTVISPFAAKHSYYSLIAVRVMGGIFEGVTYPSMHAVWAEWAPLLERSRLVAIGFSGCYVGTLVATPLSAILADRFGWESMFYVFGCVAILWFVAWCIIVSDSPSRDPTLSNSELKYIQESLGEQQVSRIAKHPWRRIFTSVPVWSIIVAHFSENWGNYTLLTQLPMYMRDARHLQLTSTGIMSAIPYLTASIITPTAGHVADWLLKKQIFNVTQVRKIFTCGAYVGQAVFMIMAVYILTPTGSITCVSIASALGGLMWAGSGVNHLDIAPQHASVLMGISNTFASIPEIVSPILTGYIVPTASAHEWQTVFAISSCVYLFGATFYGIFGSGELQPWAINVEANAMDQEHDERKHEQNLAQTSG</sequence>
<dbReference type="PANTHER" id="PTHR11662">
    <property type="entry name" value="SOLUTE CARRIER FAMILY 17"/>
    <property type="match status" value="1"/>
</dbReference>
<dbReference type="AlphaFoldDB" id="A0A5N4AM92"/>
<feature type="transmembrane region" description="Helical" evidence="26">
    <location>
        <begin position="490"/>
        <end position="508"/>
    </location>
</feature>
<dbReference type="Pfam" id="PF07690">
    <property type="entry name" value="MFS_1"/>
    <property type="match status" value="1"/>
</dbReference>
<protein>
    <recommendedName>
        <fullName evidence="22">Sialin</fullName>
    </recommendedName>
    <alternativeName>
        <fullName evidence="25">H(+)/nitrate cotransporter</fullName>
    </alternativeName>
    <alternativeName>
        <fullName evidence="23">H(+)/sialic acid cotransporter</fullName>
    </alternativeName>
    <alternativeName>
        <fullName evidence="24">Vesicular excitatory amino acid transporter</fullName>
    </alternativeName>
</protein>
<dbReference type="GO" id="GO:0005765">
    <property type="term" value="C:lysosomal membrane"/>
    <property type="evidence" value="ECO:0007669"/>
    <property type="project" value="UniProtKB-SubCell"/>
</dbReference>
<evidence type="ECO:0000256" key="15">
    <source>
        <dbReference type="ARBA" id="ARBA00050101"/>
    </source>
</evidence>
<dbReference type="GO" id="GO:0006820">
    <property type="term" value="P:monoatomic anion transport"/>
    <property type="evidence" value="ECO:0007669"/>
    <property type="project" value="TreeGrafter"/>
</dbReference>
<dbReference type="CDD" id="cd17318">
    <property type="entry name" value="MFS_SLC17"/>
    <property type="match status" value="1"/>
</dbReference>
<feature type="transmembrane region" description="Helical" evidence="26">
    <location>
        <begin position="168"/>
        <end position="188"/>
    </location>
</feature>
<dbReference type="GO" id="GO:0030672">
    <property type="term" value="C:synaptic vesicle membrane"/>
    <property type="evidence" value="ECO:0007669"/>
    <property type="project" value="UniProtKB-SubCell"/>
</dbReference>
<dbReference type="InterPro" id="IPR011701">
    <property type="entry name" value="MFS"/>
</dbReference>
<evidence type="ECO:0000256" key="26">
    <source>
        <dbReference type="SAM" id="Phobius"/>
    </source>
</evidence>
<keyword evidence="13" id="KW-0458">Lysosome</keyword>
<evidence type="ECO:0000256" key="24">
    <source>
        <dbReference type="ARBA" id="ARBA00081195"/>
    </source>
</evidence>
<dbReference type="EMBL" id="VVIM01000006">
    <property type="protein sequence ID" value="KAB0798426.1"/>
    <property type="molecule type" value="Genomic_DNA"/>
</dbReference>
<evidence type="ECO:0000256" key="3">
    <source>
        <dbReference type="ARBA" id="ARBA00004638"/>
    </source>
</evidence>
<dbReference type="GO" id="GO:0046942">
    <property type="term" value="P:carboxylic acid transport"/>
    <property type="evidence" value="ECO:0007669"/>
    <property type="project" value="UniProtKB-ARBA"/>
</dbReference>
<keyword evidence="10" id="KW-0770">Synapse</keyword>
<evidence type="ECO:0000256" key="1">
    <source>
        <dbReference type="ARBA" id="ARBA00004432"/>
    </source>
</evidence>
<dbReference type="FunFam" id="1.20.1250.20:FF:000067">
    <property type="entry name" value="sialin isoform X2"/>
    <property type="match status" value="1"/>
</dbReference>
<proteinExistence type="predicted"/>
<evidence type="ECO:0000256" key="13">
    <source>
        <dbReference type="ARBA" id="ARBA00023228"/>
    </source>
</evidence>
<dbReference type="SUPFAM" id="SSF103473">
    <property type="entry name" value="MFS general substrate transporter"/>
    <property type="match status" value="1"/>
</dbReference>
<keyword evidence="12" id="KW-0325">Glycoprotein</keyword>
<keyword evidence="11 26" id="KW-0472">Membrane</keyword>
<evidence type="ECO:0000313" key="28">
    <source>
        <dbReference type="EMBL" id="KAB0798426.1"/>
    </source>
</evidence>
<comment type="catalytic activity">
    <reaction evidence="18">
        <text>N-acetyl-L-aspartyl-L-glutamate(out) = N-acetyl-L-aspartyl-L-glutamate(in)</text>
        <dbReference type="Rhea" id="RHEA:72599"/>
        <dbReference type="ChEBI" id="CHEBI:76931"/>
    </reaction>
    <physiologicalReaction direction="left-to-right" evidence="18">
        <dbReference type="Rhea" id="RHEA:72600"/>
    </physiologicalReaction>
</comment>
<dbReference type="GO" id="GO:0015293">
    <property type="term" value="F:symporter activity"/>
    <property type="evidence" value="ECO:0007669"/>
    <property type="project" value="UniProtKB-KW"/>
</dbReference>
<evidence type="ECO:0000256" key="16">
    <source>
        <dbReference type="ARBA" id="ARBA00050554"/>
    </source>
</evidence>
<keyword evidence="8" id="KW-0769">Symport</keyword>
<feature type="transmembrane region" description="Helical" evidence="26">
    <location>
        <begin position="66"/>
        <end position="83"/>
    </location>
</feature>
<comment type="catalytic activity">
    <reaction evidence="20">
        <text>D-glucuronate(out) + H(+)(out) = D-glucuronate(in) + H(+)(in)</text>
        <dbReference type="Rhea" id="RHEA:72591"/>
        <dbReference type="ChEBI" id="CHEBI:15378"/>
        <dbReference type="ChEBI" id="CHEBI:58720"/>
    </reaction>
    <physiologicalReaction direction="left-to-right" evidence="20">
        <dbReference type="Rhea" id="RHEA:72592"/>
    </physiologicalReaction>
</comment>
<feature type="transmembrane region" description="Helical" evidence="26">
    <location>
        <begin position="195"/>
        <end position="217"/>
    </location>
</feature>
<evidence type="ECO:0000256" key="4">
    <source>
        <dbReference type="ARBA" id="ARBA00004656"/>
    </source>
</evidence>
<evidence type="ECO:0000256" key="22">
    <source>
        <dbReference type="ARBA" id="ARBA00069713"/>
    </source>
</evidence>
<evidence type="ECO:0000256" key="21">
    <source>
        <dbReference type="ARBA" id="ARBA00056891"/>
    </source>
</evidence>
<evidence type="ECO:0000256" key="10">
    <source>
        <dbReference type="ARBA" id="ARBA00023018"/>
    </source>
</evidence>
<comment type="function">
    <text evidence="21">Receptor for CM101, a polysaccharide produced by group B Streptococcus with antipathoangiogenic properties.</text>
</comment>
<keyword evidence="14" id="KW-0968">Cytoplasmic vesicle</keyword>
<reference evidence="28 29" key="1">
    <citation type="journal article" date="2018" name="Elife">
        <title>Firefly genomes illuminate parallel origins of bioluminescence in beetles.</title>
        <authorList>
            <person name="Fallon T.R."/>
            <person name="Lower S.E."/>
            <person name="Chang C.H."/>
            <person name="Bessho-Uehara M."/>
            <person name="Martin G.J."/>
            <person name="Bewick A.J."/>
            <person name="Behringer M."/>
            <person name="Debat H.J."/>
            <person name="Wong I."/>
            <person name="Day J.C."/>
            <person name="Suvorov A."/>
            <person name="Silva C.J."/>
            <person name="Stanger-Hall K.F."/>
            <person name="Hall D.W."/>
            <person name="Schmitz R.J."/>
            <person name="Nelson D.R."/>
            <person name="Lewis S.M."/>
            <person name="Shigenobu S."/>
            <person name="Bybee S.M."/>
            <person name="Larracuente A.M."/>
            <person name="Oba Y."/>
            <person name="Weng J.K."/>
        </authorList>
    </citation>
    <scope>NUCLEOTIDE SEQUENCE [LARGE SCALE GENOMIC DNA]</scope>
    <source>
        <strain evidence="28">1611_PpyrPB1</strain>
        <tissue evidence="28">Whole body</tissue>
    </source>
</reference>
<comment type="catalytic activity">
    <reaction evidence="19">
        <text>L-glutamate(out) = L-glutamate(in)</text>
        <dbReference type="Rhea" id="RHEA:66336"/>
        <dbReference type="ChEBI" id="CHEBI:29985"/>
    </reaction>
    <physiologicalReaction direction="left-to-right" evidence="19">
        <dbReference type="Rhea" id="RHEA:66337"/>
    </physiologicalReaction>
</comment>
<dbReference type="InterPro" id="IPR036259">
    <property type="entry name" value="MFS_trans_sf"/>
</dbReference>
<dbReference type="Proteomes" id="UP000327044">
    <property type="component" value="Unassembled WGS sequence"/>
</dbReference>
<evidence type="ECO:0000256" key="18">
    <source>
        <dbReference type="ARBA" id="ARBA00051403"/>
    </source>
</evidence>
<keyword evidence="5" id="KW-0813">Transport</keyword>
<evidence type="ECO:0000256" key="11">
    <source>
        <dbReference type="ARBA" id="ARBA00023136"/>
    </source>
</evidence>
<name>A0A5N4AM92_PHOPY</name>